<evidence type="ECO:0000313" key="1">
    <source>
        <dbReference type="EMBL" id="MBP2056562.1"/>
    </source>
</evidence>
<dbReference type="RefSeq" id="WP_257785144.1">
    <property type="nucleotide sequence ID" value="NZ_CP016279.1"/>
</dbReference>
<comment type="caution">
    <text evidence="1">The sequence shown here is derived from an EMBL/GenBank/DDBJ whole genome shotgun (WGS) entry which is preliminary data.</text>
</comment>
<dbReference type="Proteomes" id="UP001519309">
    <property type="component" value="Unassembled WGS sequence"/>
</dbReference>
<accession>A0ABS4MA57</accession>
<evidence type="ECO:0008006" key="3">
    <source>
        <dbReference type="Google" id="ProtNLM"/>
    </source>
</evidence>
<gene>
    <name evidence="1" type="ORF">J2Z21_009581</name>
</gene>
<protein>
    <recommendedName>
        <fullName evidence="3">Transposase</fullName>
    </recommendedName>
</protein>
<keyword evidence="2" id="KW-1185">Reference proteome</keyword>
<reference evidence="1 2" key="1">
    <citation type="submission" date="2021-03" db="EMBL/GenBank/DDBJ databases">
        <title>Genomic Encyclopedia of Type Strains, Phase IV (KMG-IV): sequencing the most valuable type-strain genomes for metagenomic binning, comparative biology and taxonomic classification.</title>
        <authorList>
            <person name="Goeker M."/>
        </authorList>
    </citation>
    <scope>NUCLEOTIDE SEQUENCE [LARGE SCALE GENOMIC DNA]</scope>
    <source>
        <strain evidence="1 2">DSM 40499</strain>
    </source>
</reference>
<proteinExistence type="predicted"/>
<evidence type="ECO:0000313" key="2">
    <source>
        <dbReference type="Proteomes" id="UP001519309"/>
    </source>
</evidence>
<sequence>MASRFGLADLRWRMRDYVRGLLAPVGRKNGWVRHEAPCDRVEV</sequence>
<dbReference type="EMBL" id="JAGGLP010000050">
    <property type="protein sequence ID" value="MBP2056562.1"/>
    <property type="molecule type" value="Genomic_DNA"/>
</dbReference>
<name>A0ABS4MA57_9ACTN</name>
<organism evidence="1 2">
    <name type="scientific">Streptomyces griseochromogenes</name>
    <dbReference type="NCBI Taxonomy" id="68214"/>
    <lineage>
        <taxon>Bacteria</taxon>
        <taxon>Bacillati</taxon>
        <taxon>Actinomycetota</taxon>
        <taxon>Actinomycetes</taxon>
        <taxon>Kitasatosporales</taxon>
        <taxon>Streptomycetaceae</taxon>
        <taxon>Streptomyces</taxon>
    </lineage>
</organism>